<evidence type="ECO:0000256" key="4">
    <source>
        <dbReference type="ARBA" id="ARBA00022272"/>
    </source>
</evidence>
<dbReference type="PANTHER" id="PTHR42894">
    <property type="entry name" value="N-(5'-PHOSPHORIBOSYL)ANTHRANILATE ISOMERASE"/>
    <property type="match status" value="1"/>
</dbReference>
<comment type="caution">
    <text evidence="11">The sequence shown here is derived from an EMBL/GenBank/DDBJ whole genome shotgun (WGS) entry which is preliminary data.</text>
</comment>
<proteinExistence type="inferred from homology"/>
<comment type="catalytic activity">
    <reaction evidence="1 9">
        <text>N-(5-phospho-beta-D-ribosyl)anthranilate = 1-(2-carboxyphenylamino)-1-deoxy-D-ribulose 5-phosphate</text>
        <dbReference type="Rhea" id="RHEA:21540"/>
        <dbReference type="ChEBI" id="CHEBI:18277"/>
        <dbReference type="ChEBI" id="CHEBI:58613"/>
        <dbReference type="EC" id="5.3.1.24"/>
    </reaction>
</comment>
<evidence type="ECO:0000313" key="11">
    <source>
        <dbReference type="EMBL" id="GGO04365.1"/>
    </source>
</evidence>
<dbReference type="EMBL" id="BMLN01000008">
    <property type="protein sequence ID" value="GGO04365.1"/>
    <property type="molecule type" value="Genomic_DNA"/>
</dbReference>
<dbReference type="Proteomes" id="UP000606653">
    <property type="component" value="Unassembled WGS sequence"/>
</dbReference>
<evidence type="ECO:0000256" key="3">
    <source>
        <dbReference type="ARBA" id="ARBA00012572"/>
    </source>
</evidence>
<keyword evidence="7 9" id="KW-0057">Aromatic amino acid biosynthesis</keyword>
<sequence length="240" mass="26426">MDRSRTESERTDSTPKRPEIKLCGIRTAEAMLKAEELQADYIGLVFAPSRRQVEPKQAAELIGELDTRQMARPYVVGVFVNPSMDELEYVLSIAALDVVQLHGQENPDMCRKVRERFGIQVFKAVSIGSEDSGESHADRAERLCSAYEGAVDAMLIDTYDPLYGGGSGKTFNWEIVPLYREAAHAHGLKLFVAGGLTPDNAGELVRNYGPDGIDVSSGVESDGHKDMEKMTLFVERAVLS</sequence>
<evidence type="ECO:0000259" key="10">
    <source>
        <dbReference type="Pfam" id="PF00697"/>
    </source>
</evidence>
<evidence type="ECO:0000256" key="5">
    <source>
        <dbReference type="ARBA" id="ARBA00022605"/>
    </source>
</evidence>
<comment type="pathway">
    <text evidence="2 9">Amino-acid biosynthesis; L-tryptophan biosynthesis; L-tryptophan from chorismate: step 3/5.</text>
</comment>
<name>A0ABQ2L5Q0_9BACL</name>
<keyword evidence="5 9" id="KW-0028">Amino-acid biosynthesis</keyword>
<organism evidence="11 12">
    <name type="scientific">Saccharibacillus kuerlensis</name>
    <dbReference type="NCBI Taxonomy" id="459527"/>
    <lineage>
        <taxon>Bacteria</taxon>
        <taxon>Bacillati</taxon>
        <taxon>Bacillota</taxon>
        <taxon>Bacilli</taxon>
        <taxon>Bacillales</taxon>
        <taxon>Paenibacillaceae</taxon>
        <taxon>Saccharibacillus</taxon>
    </lineage>
</organism>
<evidence type="ECO:0000256" key="7">
    <source>
        <dbReference type="ARBA" id="ARBA00023141"/>
    </source>
</evidence>
<keyword evidence="12" id="KW-1185">Reference proteome</keyword>
<dbReference type="GO" id="GO:0016853">
    <property type="term" value="F:isomerase activity"/>
    <property type="evidence" value="ECO:0007669"/>
    <property type="project" value="UniProtKB-KW"/>
</dbReference>
<evidence type="ECO:0000256" key="9">
    <source>
        <dbReference type="HAMAP-Rule" id="MF_00135"/>
    </source>
</evidence>
<evidence type="ECO:0000256" key="6">
    <source>
        <dbReference type="ARBA" id="ARBA00022822"/>
    </source>
</evidence>
<dbReference type="EC" id="5.3.1.24" evidence="3 9"/>
<dbReference type="CDD" id="cd00405">
    <property type="entry name" value="PRAI"/>
    <property type="match status" value="1"/>
</dbReference>
<comment type="similarity">
    <text evidence="9">Belongs to the TrpF family.</text>
</comment>
<dbReference type="RefSeq" id="WP_018976409.1">
    <property type="nucleotide sequence ID" value="NZ_BMLN01000008.1"/>
</dbReference>
<dbReference type="InterPro" id="IPR001240">
    <property type="entry name" value="PRAI_dom"/>
</dbReference>
<reference evidence="12" key="1">
    <citation type="journal article" date="2019" name="Int. J. Syst. Evol. Microbiol.">
        <title>The Global Catalogue of Microorganisms (GCM) 10K type strain sequencing project: providing services to taxonomists for standard genome sequencing and annotation.</title>
        <authorList>
            <consortium name="The Broad Institute Genomics Platform"/>
            <consortium name="The Broad Institute Genome Sequencing Center for Infectious Disease"/>
            <person name="Wu L."/>
            <person name="Ma J."/>
        </authorList>
    </citation>
    <scope>NUCLEOTIDE SEQUENCE [LARGE SCALE GENOMIC DNA]</scope>
    <source>
        <strain evidence="12">CGMCC 1.6964</strain>
    </source>
</reference>
<evidence type="ECO:0000256" key="8">
    <source>
        <dbReference type="ARBA" id="ARBA00023235"/>
    </source>
</evidence>
<protein>
    <recommendedName>
        <fullName evidence="4 9">N-(5'-phosphoribosyl)anthranilate isomerase</fullName>
        <shortName evidence="9">PRAI</shortName>
        <ecNumber evidence="3 9">5.3.1.24</ecNumber>
    </recommendedName>
</protein>
<dbReference type="InterPro" id="IPR013785">
    <property type="entry name" value="Aldolase_TIM"/>
</dbReference>
<keyword evidence="8 9" id="KW-0413">Isomerase</keyword>
<evidence type="ECO:0000313" key="12">
    <source>
        <dbReference type="Proteomes" id="UP000606653"/>
    </source>
</evidence>
<dbReference type="PANTHER" id="PTHR42894:SF1">
    <property type="entry name" value="N-(5'-PHOSPHORIBOSYL)ANTHRANILATE ISOMERASE"/>
    <property type="match status" value="1"/>
</dbReference>
<evidence type="ECO:0000256" key="1">
    <source>
        <dbReference type="ARBA" id="ARBA00001164"/>
    </source>
</evidence>
<keyword evidence="6 9" id="KW-0822">Tryptophan biosynthesis</keyword>
<dbReference type="InterPro" id="IPR044643">
    <property type="entry name" value="TrpF_fam"/>
</dbReference>
<dbReference type="SUPFAM" id="SSF51366">
    <property type="entry name" value="Ribulose-phoshate binding barrel"/>
    <property type="match status" value="1"/>
</dbReference>
<feature type="domain" description="N-(5'phosphoribosyl) anthranilate isomerase (PRAI)" evidence="10">
    <location>
        <begin position="21"/>
        <end position="235"/>
    </location>
</feature>
<gene>
    <name evidence="9 11" type="primary">trpF</name>
    <name evidence="11" type="ORF">GCM10010969_29510</name>
</gene>
<dbReference type="Pfam" id="PF00697">
    <property type="entry name" value="PRAI"/>
    <property type="match status" value="1"/>
</dbReference>
<accession>A0ABQ2L5Q0</accession>
<evidence type="ECO:0000256" key="2">
    <source>
        <dbReference type="ARBA" id="ARBA00004664"/>
    </source>
</evidence>
<dbReference type="HAMAP" id="MF_00135">
    <property type="entry name" value="PRAI"/>
    <property type="match status" value="1"/>
</dbReference>
<dbReference type="InterPro" id="IPR011060">
    <property type="entry name" value="RibuloseP-bd_barrel"/>
</dbReference>
<dbReference type="Gene3D" id="3.20.20.70">
    <property type="entry name" value="Aldolase class I"/>
    <property type="match status" value="1"/>
</dbReference>